<dbReference type="EMBL" id="JAIWYP010000009">
    <property type="protein sequence ID" value="KAH3778710.1"/>
    <property type="molecule type" value="Genomic_DNA"/>
</dbReference>
<protein>
    <submittedName>
        <fullName evidence="1">Uncharacterized protein</fullName>
    </submittedName>
</protein>
<keyword evidence="2" id="KW-1185">Reference proteome</keyword>
<dbReference type="AlphaFoldDB" id="A0A9D4EII6"/>
<reference evidence="1" key="1">
    <citation type="journal article" date="2019" name="bioRxiv">
        <title>The Genome of the Zebra Mussel, Dreissena polymorpha: A Resource for Invasive Species Research.</title>
        <authorList>
            <person name="McCartney M.A."/>
            <person name="Auch B."/>
            <person name="Kono T."/>
            <person name="Mallez S."/>
            <person name="Zhang Y."/>
            <person name="Obille A."/>
            <person name="Becker A."/>
            <person name="Abrahante J.E."/>
            <person name="Garbe J."/>
            <person name="Badalamenti J.P."/>
            <person name="Herman A."/>
            <person name="Mangelson H."/>
            <person name="Liachko I."/>
            <person name="Sullivan S."/>
            <person name="Sone E.D."/>
            <person name="Koren S."/>
            <person name="Silverstein K.A.T."/>
            <person name="Beckman K.B."/>
            <person name="Gohl D.M."/>
        </authorList>
    </citation>
    <scope>NUCLEOTIDE SEQUENCE</scope>
    <source>
        <strain evidence="1">Duluth1</strain>
        <tissue evidence="1">Whole animal</tissue>
    </source>
</reference>
<comment type="caution">
    <text evidence="1">The sequence shown here is derived from an EMBL/GenBank/DDBJ whole genome shotgun (WGS) entry which is preliminary data.</text>
</comment>
<proteinExistence type="predicted"/>
<dbReference type="Proteomes" id="UP000828390">
    <property type="component" value="Unassembled WGS sequence"/>
</dbReference>
<reference evidence="1" key="2">
    <citation type="submission" date="2020-11" db="EMBL/GenBank/DDBJ databases">
        <authorList>
            <person name="McCartney M.A."/>
            <person name="Auch B."/>
            <person name="Kono T."/>
            <person name="Mallez S."/>
            <person name="Becker A."/>
            <person name="Gohl D.M."/>
            <person name="Silverstein K.A.T."/>
            <person name="Koren S."/>
            <person name="Bechman K.B."/>
            <person name="Herman A."/>
            <person name="Abrahante J.E."/>
            <person name="Garbe J."/>
        </authorList>
    </citation>
    <scope>NUCLEOTIDE SEQUENCE</scope>
    <source>
        <strain evidence="1">Duluth1</strain>
        <tissue evidence="1">Whole animal</tissue>
    </source>
</reference>
<name>A0A9D4EII6_DREPO</name>
<evidence type="ECO:0000313" key="1">
    <source>
        <dbReference type="EMBL" id="KAH3778710.1"/>
    </source>
</evidence>
<evidence type="ECO:0000313" key="2">
    <source>
        <dbReference type="Proteomes" id="UP000828390"/>
    </source>
</evidence>
<sequence>MEITPVSKAVARHLGIDLSPEGKAARNRRGIAVIVHGAPLSGMRKSVLIITSHGCKNLNQATPLKCYQF</sequence>
<organism evidence="1 2">
    <name type="scientific">Dreissena polymorpha</name>
    <name type="common">Zebra mussel</name>
    <name type="synonym">Mytilus polymorpha</name>
    <dbReference type="NCBI Taxonomy" id="45954"/>
    <lineage>
        <taxon>Eukaryota</taxon>
        <taxon>Metazoa</taxon>
        <taxon>Spiralia</taxon>
        <taxon>Lophotrochozoa</taxon>
        <taxon>Mollusca</taxon>
        <taxon>Bivalvia</taxon>
        <taxon>Autobranchia</taxon>
        <taxon>Heteroconchia</taxon>
        <taxon>Euheterodonta</taxon>
        <taxon>Imparidentia</taxon>
        <taxon>Neoheterodontei</taxon>
        <taxon>Myida</taxon>
        <taxon>Dreissenoidea</taxon>
        <taxon>Dreissenidae</taxon>
        <taxon>Dreissena</taxon>
    </lineage>
</organism>
<gene>
    <name evidence="1" type="ORF">DPMN_180180</name>
</gene>
<accession>A0A9D4EII6</accession>